<dbReference type="PROSITE" id="PS50005">
    <property type="entry name" value="TPR"/>
    <property type="match status" value="3"/>
</dbReference>
<evidence type="ECO:0000256" key="3">
    <source>
        <dbReference type="ARBA" id="ARBA00022803"/>
    </source>
</evidence>
<evidence type="ECO:0000259" key="6">
    <source>
        <dbReference type="Pfam" id="PF16546"/>
    </source>
</evidence>
<dbReference type="PANTHER" id="PTHR45831">
    <property type="entry name" value="LD24721P"/>
    <property type="match status" value="1"/>
</dbReference>
<evidence type="ECO:0000256" key="1">
    <source>
        <dbReference type="ARBA" id="ARBA00008175"/>
    </source>
</evidence>
<dbReference type="InterPro" id="IPR011990">
    <property type="entry name" value="TPR-like_helical_dom_sf"/>
</dbReference>
<dbReference type="InterPro" id="IPR019734">
    <property type="entry name" value="TPR_rpt"/>
</dbReference>
<dbReference type="SUPFAM" id="SSF48452">
    <property type="entry name" value="TPR-like"/>
    <property type="match status" value="1"/>
</dbReference>
<dbReference type="Gene3D" id="1.25.40.10">
    <property type="entry name" value="Tetratricopeptide repeat domain"/>
    <property type="match status" value="1"/>
</dbReference>
<dbReference type="Pfam" id="PF13414">
    <property type="entry name" value="TPR_11"/>
    <property type="match status" value="1"/>
</dbReference>
<evidence type="ECO:0000256" key="2">
    <source>
        <dbReference type="ARBA" id="ARBA00022737"/>
    </source>
</evidence>
<feature type="domain" description="SGTA homodimerisation" evidence="6">
    <location>
        <begin position="3"/>
        <end position="62"/>
    </location>
</feature>
<feature type="repeat" description="TPR" evidence="4">
    <location>
        <begin position="90"/>
        <end position="123"/>
    </location>
</feature>
<reference evidence="7" key="2">
    <citation type="submission" date="2021-01" db="EMBL/GenBank/DDBJ databases">
        <authorList>
            <person name="Schikora-Tamarit M.A."/>
        </authorList>
    </citation>
    <scope>NUCLEOTIDE SEQUENCE</scope>
    <source>
        <strain evidence="7">CBS2887</strain>
    </source>
</reference>
<dbReference type="GO" id="GO:0060090">
    <property type="term" value="F:molecular adaptor activity"/>
    <property type="evidence" value="ECO:0007669"/>
    <property type="project" value="TreeGrafter"/>
</dbReference>
<comment type="similarity">
    <text evidence="1">Belongs to the SGT family.</text>
</comment>
<dbReference type="GO" id="GO:0006620">
    <property type="term" value="P:post-translational protein targeting to endoplasmic reticulum membrane"/>
    <property type="evidence" value="ECO:0007669"/>
    <property type="project" value="TreeGrafter"/>
</dbReference>
<dbReference type="Gene3D" id="1.10.260.100">
    <property type="match status" value="1"/>
</dbReference>
<keyword evidence="8" id="KW-1185">Reference proteome</keyword>
<name>A0A9P8TPW6_WICPI</name>
<evidence type="ECO:0000313" key="8">
    <source>
        <dbReference type="Proteomes" id="UP000774326"/>
    </source>
</evidence>
<dbReference type="InterPro" id="IPR032374">
    <property type="entry name" value="SGTA_dimer"/>
</dbReference>
<dbReference type="GO" id="GO:0072380">
    <property type="term" value="C:TRC complex"/>
    <property type="evidence" value="ECO:0007669"/>
    <property type="project" value="TreeGrafter"/>
</dbReference>
<evidence type="ECO:0000313" key="7">
    <source>
        <dbReference type="EMBL" id="KAH3687588.1"/>
    </source>
</evidence>
<dbReference type="AlphaFoldDB" id="A0A9P8TPW6"/>
<dbReference type="Pfam" id="PF00515">
    <property type="entry name" value="TPR_1"/>
    <property type="match status" value="1"/>
</dbReference>
<dbReference type="Gene3D" id="1.20.5.420">
    <property type="entry name" value="Immunoglobulin FC, subunit C"/>
    <property type="match status" value="1"/>
</dbReference>
<dbReference type="SMART" id="SM00028">
    <property type="entry name" value="TPR"/>
    <property type="match status" value="3"/>
</dbReference>
<organism evidence="7 8">
    <name type="scientific">Wickerhamomyces pijperi</name>
    <name type="common">Yeast</name>
    <name type="synonym">Pichia pijperi</name>
    <dbReference type="NCBI Taxonomy" id="599730"/>
    <lineage>
        <taxon>Eukaryota</taxon>
        <taxon>Fungi</taxon>
        <taxon>Dikarya</taxon>
        <taxon>Ascomycota</taxon>
        <taxon>Saccharomycotina</taxon>
        <taxon>Saccharomycetes</taxon>
        <taxon>Phaffomycetales</taxon>
        <taxon>Wickerhamomycetaceae</taxon>
        <taxon>Wickerhamomyces</taxon>
    </lineage>
</organism>
<dbReference type="Proteomes" id="UP000774326">
    <property type="component" value="Unassembled WGS sequence"/>
</dbReference>
<accession>A0A9P8TPW6</accession>
<dbReference type="GO" id="GO:0016020">
    <property type="term" value="C:membrane"/>
    <property type="evidence" value="ECO:0007669"/>
    <property type="project" value="TreeGrafter"/>
</dbReference>
<feature type="repeat" description="TPR" evidence="4">
    <location>
        <begin position="124"/>
        <end position="157"/>
    </location>
</feature>
<sequence length="352" mass="36655">MSTKEIALQIIHFLKSSTKEVNQDFVESLDVAIDCIADAFEVDKDEDVLPQFNGLSLKEILNNAKSGEATSVPVTTDAAVEVDPETKAKADQLKMEGNLAIKQKQFELAVEKYSEAIALIPSDPVYYSNRAAAYTSLKQFEKAVEDSEAALKIDDKYAKAYSRLGVSNFALGKYKEAFEAYKKGLEVEGANPSDSMKKGYETAKKRLEEQLDSTTDGAVEQTPRSSGATPSAAGGMPDLGNLANMFGGSGAGGAGGAPNFADMFNNPAIMQAAERMMSDPNALSNLMSNPAVQQMASQFGLGGAGGAGGAGAGAGAGAGGAPDFSALLNNPALRGMADSFMNNRGGNGAGNQ</sequence>
<feature type="repeat" description="TPR" evidence="4">
    <location>
        <begin position="158"/>
        <end position="191"/>
    </location>
</feature>
<evidence type="ECO:0000256" key="4">
    <source>
        <dbReference type="PROSITE-ProRule" id="PRU00339"/>
    </source>
</evidence>
<gene>
    <name evidence="7" type="ORF">WICPIJ_001398</name>
</gene>
<dbReference type="OrthoDB" id="2335338at2759"/>
<dbReference type="PROSITE" id="PS50293">
    <property type="entry name" value="TPR_REGION"/>
    <property type="match status" value="1"/>
</dbReference>
<feature type="compositionally biased region" description="Polar residues" evidence="5">
    <location>
        <begin position="212"/>
        <end position="229"/>
    </location>
</feature>
<comment type="caution">
    <text evidence="7">The sequence shown here is derived from an EMBL/GenBank/DDBJ whole genome shotgun (WGS) entry which is preliminary data.</text>
</comment>
<dbReference type="PANTHER" id="PTHR45831:SF2">
    <property type="entry name" value="LD24721P"/>
    <property type="match status" value="1"/>
</dbReference>
<proteinExistence type="inferred from homology"/>
<dbReference type="EMBL" id="JAEUBG010000721">
    <property type="protein sequence ID" value="KAH3687588.1"/>
    <property type="molecule type" value="Genomic_DNA"/>
</dbReference>
<reference evidence="7" key="1">
    <citation type="journal article" date="2021" name="Open Biol.">
        <title>Shared evolutionary footprints suggest mitochondrial oxidative damage underlies multiple complex I losses in fungi.</title>
        <authorList>
            <person name="Schikora-Tamarit M.A."/>
            <person name="Marcet-Houben M."/>
            <person name="Nosek J."/>
            <person name="Gabaldon T."/>
        </authorList>
    </citation>
    <scope>NUCLEOTIDE SEQUENCE</scope>
    <source>
        <strain evidence="7">CBS2887</strain>
    </source>
</reference>
<evidence type="ECO:0000256" key="5">
    <source>
        <dbReference type="SAM" id="MobiDB-lite"/>
    </source>
</evidence>
<protein>
    <recommendedName>
        <fullName evidence="6">SGTA homodimerisation domain-containing protein</fullName>
    </recommendedName>
</protein>
<dbReference type="FunFam" id="1.25.40.10:FF:000207">
    <property type="entry name" value="Small glutamine-rich tetratricopeptide repeat-containing protein"/>
    <property type="match status" value="1"/>
</dbReference>
<feature type="region of interest" description="Disordered" evidence="5">
    <location>
        <begin position="211"/>
        <end position="234"/>
    </location>
</feature>
<dbReference type="InterPro" id="IPR047150">
    <property type="entry name" value="SGT"/>
</dbReference>
<dbReference type="Pfam" id="PF16546">
    <property type="entry name" value="SGTA_dimer"/>
    <property type="match status" value="1"/>
</dbReference>
<keyword evidence="2" id="KW-0677">Repeat</keyword>
<keyword evidence="3 4" id="KW-0802">TPR repeat</keyword>